<organism evidence="1 2">
    <name type="scientific">Kribbella turkmenica</name>
    <dbReference type="NCBI Taxonomy" id="2530375"/>
    <lineage>
        <taxon>Bacteria</taxon>
        <taxon>Bacillati</taxon>
        <taxon>Actinomycetota</taxon>
        <taxon>Actinomycetes</taxon>
        <taxon>Propionibacteriales</taxon>
        <taxon>Kribbellaceae</taxon>
        <taxon>Kribbella</taxon>
    </lineage>
</organism>
<protein>
    <submittedName>
        <fullName evidence="1">Uncharacterized protein</fullName>
    </submittedName>
</protein>
<evidence type="ECO:0000313" key="1">
    <source>
        <dbReference type="EMBL" id="TDD27893.1"/>
    </source>
</evidence>
<proteinExistence type="predicted"/>
<name>A0A4R4XBF1_9ACTN</name>
<gene>
    <name evidence="1" type="ORF">E1218_08865</name>
</gene>
<dbReference type="AlphaFoldDB" id="A0A4R4XBF1"/>
<comment type="caution">
    <text evidence="1">The sequence shown here is derived from an EMBL/GenBank/DDBJ whole genome shotgun (WGS) entry which is preliminary data.</text>
</comment>
<reference evidence="1 2" key="1">
    <citation type="submission" date="2019-02" db="EMBL/GenBank/DDBJ databases">
        <title>Draft genome sequences of novel Actinobacteria.</title>
        <authorList>
            <person name="Sahin N."/>
            <person name="Ay H."/>
            <person name="Saygin H."/>
        </authorList>
    </citation>
    <scope>NUCLEOTIDE SEQUENCE [LARGE SCALE GENOMIC DNA]</scope>
    <source>
        <strain evidence="1 2">16K104</strain>
    </source>
</reference>
<dbReference type="OrthoDB" id="9855151at2"/>
<dbReference type="EMBL" id="SMKR01000028">
    <property type="protein sequence ID" value="TDD27893.1"/>
    <property type="molecule type" value="Genomic_DNA"/>
</dbReference>
<dbReference type="Gene3D" id="2.40.100.20">
    <property type="match status" value="1"/>
</dbReference>
<sequence>MYIEVRAGDREWLAQVDAEIPAEWLHENLPLRLHAVQSEWSGQVMELFGKRVANPGKGVAPQPFQHAGQIVFSPALQRFAIAFGDGRWQDGFSVHPAIPVARIDADLEDFEAFGKSLMFVGARPVDFSLVADSALTHQKLEARIREQGRLVQLRIGTASAHAVLLEKSAPNLTASLARRLPLQGRAANTYSSGPLTRFWDSQGNEQGSTDLELDVDESTVASSGRVLAAPGFIYYMPNKPYNGLRIAARSTTMMRSALPGARGRTPLLPVAQFVGDWRAIADAAENIRFTGALPLTLAHAPADVSAQT</sequence>
<dbReference type="RefSeq" id="WP_132318146.1">
    <property type="nucleotide sequence ID" value="NZ_SMKR01000028.1"/>
</dbReference>
<evidence type="ECO:0000313" key="2">
    <source>
        <dbReference type="Proteomes" id="UP000295172"/>
    </source>
</evidence>
<dbReference type="Proteomes" id="UP000295172">
    <property type="component" value="Unassembled WGS sequence"/>
</dbReference>
<keyword evidence="2" id="KW-1185">Reference proteome</keyword>
<accession>A0A4R4XBF1</accession>